<dbReference type="Proteomes" id="UP000435112">
    <property type="component" value="Unassembled WGS sequence"/>
</dbReference>
<organism evidence="3 5">
    <name type="scientific">Phytophthora rubi</name>
    <dbReference type="NCBI Taxonomy" id="129364"/>
    <lineage>
        <taxon>Eukaryota</taxon>
        <taxon>Sar</taxon>
        <taxon>Stramenopiles</taxon>
        <taxon>Oomycota</taxon>
        <taxon>Peronosporomycetes</taxon>
        <taxon>Peronosporales</taxon>
        <taxon>Peronosporaceae</taxon>
        <taxon>Phytophthora</taxon>
    </lineage>
</organism>
<keyword evidence="6" id="KW-1185">Reference proteome</keyword>
<feature type="compositionally biased region" description="Acidic residues" evidence="1">
    <location>
        <begin position="115"/>
        <end position="135"/>
    </location>
</feature>
<proteinExistence type="predicted"/>
<dbReference type="Proteomes" id="UP000429607">
    <property type="component" value="Unassembled WGS sequence"/>
</dbReference>
<gene>
    <name evidence="3" type="ORF">PR001_g14942</name>
    <name evidence="2" type="ORF">PR002_g14767</name>
    <name evidence="4" type="ORF">PR003_g15820</name>
</gene>
<dbReference type="OrthoDB" id="117781at2759"/>
<accession>A0A6A3L702</accession>
<sequence>MWSQLRRERDEFYVAFKRMRTSYENAVVLMNELHREVSAQDAEIRGLRLALSAQHDQAVPDQPQPYDASIEELFGDTTSESSEDPGTREEHDDVDSGEVSEAKALDVSEGGATSSDEEEGDTDDDSDLAWSDDDSAGYASAGETDAHDDDTFDWHSWLTHRVEEDDAYDPAEDNFMDGTFDFPFDLTYLSD</sequence>
<protein>
    <submittedName>
        <fullName evidence="3">Uncharacterized protein</fullName>
    </submittedName>
</protein>
<comment type="caution">
    <text evidence="3">The sequence shown here is derived from an EMBL/GenBank/DDBJ whole genome shotgun (WGS) entry which is preliminary data.</text>
</comment>
<evidence type="ECO:0000313" key="6">
    <source>
        <dbReference type="Proteomes" id="UP000434957"/>
    </source>
</evidence>
<dbReference type="AlphaFoldDB" id="A0A6A3L702"/>
<dbReference type="EMBL" id="QXFU01001039">
    <property type="protein sequence ID" value="KAE9012575.1"/>
    <property type="molecule type" value="Genomic_DNA"/>
</dbReference>
<evidence type="ECO:0000313" key="5">
    <source>
        <dbReference type="Proteomes" id="UP000429607"/>
    </source>
</evidence>
<evidence type="ECO:0000256" key="1">
    <source>
        <dbReference type="SAM" id="MobiDB-lite"/>
    </source>
</evidence>
<evidence type="ECO:0000313" key="4">
    <source>
        <dbReference type="EMBL" id="KAE9328279.1"/>
    </source>
</evidence>
<evidence type="ECO:0000313" key="3">
    <source>
        <dbReference type="EMBL" id="KAE9015271.1"/>
    </source>
</evidence>
<name>A0A6A3L702_9STRA</name>
<dbReference type="Proteomes" id="UP000434957">
    <property type="component" value="Unassembled WGS sequence"/>
</dbReference>
<evidence type="ECO:0000313" key="2">
    <source>
        <dbReference type="EMBL" id="KAE9012575.1"/>
    </source>
</evidence>
<feature type="region of interest" description="Disordered" evidence="1">
    <location>
        <begin position="55"/>
        <end position="151"/>
    </location>
</feature>
<dbReference type="EMBL" id="QXFV01001098">
    <property type="protein sequence ID" value="KAE9015271.1"/>
    <property type="molecule type" value="Genomic_DNA"/>
</dbReference>
<evidence type="ECO:0000313" key="7">
    <source>
        <dbReference type="Proteomes" id="UP000435112"/>
    </source>
</evidence>
<reference evidence="5 7" key="1">
    <citation type="submission" date="2018-09" db="EMBL/GenBank/DDBJ databases">
        <title>Genomic investigation of the strawberry pathogen Phytophthora fragariae indicates pathogenicity is determined by transcriptional variation in three key races.</title>
        <authorList>
            <person name="Adams T.M."/>
            <person name="Armitage A.D."/>
            <person name="Sobczyk M.K."/>
            <person name="Bates H.J."/>
            <person name="Dunwell J.M."/>
            <person name="Nellist C.F."/>
            <person name="Harrison R.J."/>
        </authorList>
    </citation>
    <scope>NUCLEOTIDE SEQUENCE [LARGE SCALE GENOMIC DNA]</scope>
    <source>
        <strain evidence="3 5">SCRP249</strain>
        <strain evidence="2 7">SCRP324</strain>
        <strain evidence="4 6">SCRP333</strain>
    </source>
</reference>
<dbReference type="EMBL" id="QXFT01001120">
    <property type="protein sequence ID" value="KAE9328279.1"/>
    <property type="molecule type" value="Genomic_DNA"/>
</dbReference>